<gene>
    <name evidence="1" type="ORF">ENJ12_00975</name>
</gene>
<dbReference type="AlphaFoldDB" id="A0A831RUY0"/>
<evidence type="ECO:0008006" key="2">
    <source>
        <dbReference type="Google" id="ProtNLM"/>
    </source>
</evidence>
<dbReference type="Gene3D" id="3.40.50.1820">
    <property type="entry name" value="alpha/beta hydrolase"/>
    <property type="match status" value="1"/>
</dbReference>
<dbReference type="EMBL" id="DRLF01000036">
    <property type="protein sequence ID" value="HEC05399.1"/>
    <property type="molecule type" value="Genomic_DNA"/>
</dbReference>
<organism evidence="1">
    <name type="scientific">Thiolapillus brandeum</name>
    <dbReference type="NCBI Taxonomy" id="1076588"/>
    <lineage>
        <taxon>Bacteria</taxon>
        <taxon>Pseudomonadati</taxon>
        <taxon>Pseudomonadota</taxon>
        <taxon>Gammaproteobacteria</taxon>
        <taxon>Chromatiales</taxon>
        <taxon>Sedimenticolaceae</taxon>
        <taxon>Thiolapillus</taxon>
    </lineage>
</organism>
<protein>
    <recommendedName>
        <fullName evidence="2">Alpha/beta hydrolase</fullName>
    </recommendedName>
</protein>
<sequence length="239" mass="26700">MTRTFDQCLKDDSAAVAIDLRPGCDRALVAFGGIQGAMGVPPFEFFNLTNKLDVGKIYVRDLRQAWYHQGLSGVTTDIEGTAAFLANELESVGSPRTVLVGNSMGGYAAILFGLLLNVDTVHVFSPQTFIDKANRSLYRDNRWPRQIDRVHGGHCSRYMDLRHLLQRLPESRSRIHIHYSVLDAMDEIHARHLAGFHNVSLHAYKRGGHEVVRHLKSTGVLGKLLSTALDVAMPDQRNR</sequence>
<accession>A0A831RUY0</accession>
<reference evidence="1" key="1">
    <citation type="journal article" date="2020" name="mSystems">
        <title>Genome- and Community-Level Interaction Insights into Carbon Utilization and Element Cycling Functions of Hydrothermarchaeota in Hydrothermal Sediment.</title>
        <authorList>
            <person name="Zhou Z."/>
            <person name="Liu Y."/>
            <person name="Xu W."/>
            <person name="Pan J."/>
            <person name="Luo Z.H."/>
            <person name="Li M."/>
        </authorList>
    </citation>
    <scope>NUCLEOTIDE SEQUENCE [LARGE SCALE GENOMIC DNA]</scope>
    <source>
        <strain evidence="1">HyVt-458</strain>
    </source>
</reference>
<proteinExistence type="predicted"/>
<dbReference type="Proteomes" id="UP000886339">
    <property type="component" value="Unassembled WGS sequence"/>
</dbReference>
<name>A0A831RUY0_9GAMM</name>
<dbReference type="InterPro" id="IPR029058">
    <property type="entry name" value="AB_hydrolase_fold"/>
</dbReference>
<dbReference type="SUPFAM" id="SSF53474">
    <property type="entry name" value="alpha/beta-Hydrolases"/>
    <property type="match status" value="1"/>
</dbReference>
<comment type="caution">
    <text evidence="1">The sequence shown here is derived from an EMBL/GenBank/DDBJ whole genome shotgun (WGS) entry which is preliminary data.</text>
</comment>
<evidence type="ECO:0000313" key="1">
    <source>
        <dbReference type="EMBL" id="HEC05399.1"/>
    </source>
</evidence>